<accession>A0A1D8GIZ5</accession>
<organism evidence="4 5">
    <name type="scientific">Geosporobacter ferrireducens</name>
    <dbReference type="NCBI Taxonomy" id="1424294"/>
    <lineage>
        <taxon>Bacteria</taxon>
        <taxon>Bacillati</taxon>
        <taxon>Bacillota</taxon>
        <taxon>Clostridia</taxon>
        <taxon>Peptostreptococcales</taxon>
        <taxon>Thermotaleaceae</taxon>
        <taxon>Geosporobacter</taxon>
    </lineage>
</organism>
<reference evidence="4 5" key="1">
    <citation type="submission" date="2016-09" db="EMBL/GenBank/DDBJ databases">
        <title>Genomic analysis reveals versatility of anaerobic energy metabolism of Geosporobacter ferrireducens IRF9 of phylum Firmicutes.</title>
        <authorList>
            <person name="Kim S.-J."/>
        </authorList>
    </citation>
    <scope>NUCLEOTIDE SEQUENCE [LARGE SCALE GENOMIC DNA]</scope>
    <source>
        <strain evidence="4 5">IRF9</strain>
    </source>
</reference>
<dbReference type="STRING" id="1424294.Gferi_15425"/>
<keyword evidence="5" id="KW-1185">Reference proteome</keyword>
<keyword evidence="2" id="KW-0489">Methyltransferase</keyword>
<proteinExistence type="inferred from homology"/>
<dbReference type="InterPro" id="IPR038601">
    <property type="entry name" value="MttB-like_sf"/>
</dbReference>
<dbReference type="Gene3D" id="3.20.20.480">
    <property type="entry name" value="Trimethylamine methyltransferase-like"/>
    <property type="match status" value="1"/>
</dbReference>
<dbReference type="AlphaFoldDB" id="A0A1D8GIZ5"/>
<dbReference type="KEGG" id="gfe:Gferi_15425"/>
<protein>
    <recommendedName>
        <fullName evidence="6">Trimethylamine methyltransferase</fullName>
    </recommendedName>
</protein>
<keyword evidence="3" id="KW-0808">Transferase</keyword>
<dbReference type="GO" id="GO:0008168">
    <property type="term" value="F:methyltransferase activity"/>
    <property type="evidence" value="ECO:0007669"/>
    <property type="project" value="UniProtKB-KW"/>
</dbReference>
<dbReference type="Proteomes" id="UP000095743">
    <property type="component" value="Chromosome"/>
</dbReference>
<dbReference type="RefSeq" id="WP_069978007.1">
    <property type="nucleotide sequence ID" value="NZ_CP017269.1"/>
</dbReference>
<evidence type="ECO:0000313" key="4">
    <source>
        <dbReference type="EMBL" id="AOT70822.1"/>
    </source>
</evidence>
<name>A0A1D8GIZ5_9FIRM</name>
<evidence type="ECO:0000256" key="1">
    <source>
        <dbReference type="ARBA" id="ARBA00007137"/>
    </source>
</evidence>
<gene>
    <name evidence="4" type="ORF">Gferi_15425</name>
</gene>
<evidence type="ECO:0008006" key="6">
    <source>
        <dbReference type="Google" id="ProtNLM"/>
    </source>
</evidence>
<dbReference type="OrthoDB" id="5418352at2"/>
<comment type="similarity">
    <text evidence="1">Belongs to the trimethylamine methyltransferase family.</text>
</comment>
<evidence type="ECO:0000256" key="3">
    <source>
        <dbReference type="ARBA" id="ARBA00022679"/>
    </source>
</evidence>
<evidence type="ECO:0000313" key="5">
    <source>
        <dbReference type="Proteomes" id="UP000095743"/>
    </source>
</evidence>
<dbReference type="GO" id="GO:0015948">
    <property type="term" value="P:methanogenesis"/>
    <property type="evidence" value="ECO:0007669"/>
    <property type="project" value="InterPro"/>
</dbReference>
<dbReference type="EMBL" id="CP017269">
    <property type="protein sequence ID" value="AOT70822.1"/>
    <property type="molecule type" value="Genomic_DNA"/>
</dbReference>
<dbReference type="InterPro" id="IPR010426">
    <property type="entry name" value="MTTB_MeTrfase"/>
</dbReference>
<dbReference type="GO" id="GO:0032259">
    <property type="term" value="P:methylation"/>
    <property type="evidence" value="ECO:0007669"/>
    <property type="project" value="UniProtKB-KW"/>
</dbReference>
<evidence type="ECO:0000256" key="2">
    <source>
        <dbReference type="ARBA" id="ARBA00022603"/>
    </source>
</evidence>
<dbReference type="Pfam" id="PF06253">
    <property type="entry name" value="MTTB"/>
    <property type="match status" value="1"/>
</dbReference>
<sequence length="464" mass="51183">MKINVTFADQESIEKIHEKSLYLLENIGVAMQSAEACEIFKNHGAKVEGEKVFIPRRMVEDALKACPSQFEWYGRGNSVTVGGGKSLVFPSYGPNYVIENNVMRKPDINDFKNFHRLHETSDVLDGGTPYILEPWEVPADIRSNYRIATTLKYHTKPVMGMTAGRESSRDSIQMAKEFYGVNDKVVLVGLINAIDPLRYATDMVEALIEYAKENQGILLTAGGILGLSTPSSLLGAFTVNNAATLAGIVLIQLINPGNPVIYGCQGSSSNLKEITKVYGNFATAKSIYLTKAIANYYGLPSRSGGSVNDAKQVDYQAGAETYSNLFASLASGSDFFIMGAGILDTINAVGTEKFILDELLIKGILNQLSDMPVDEDSFLMKDIEKVGPGGNFINLRTSKYYRKEFFINPAFNNCNTNNWVESGSPTVMEKAHKIYLERLEKCIDPENTAEQEKLLDKFIPAAFR</sequence>